<evidence type="ECO:0008006" key="3">
    <source>
        <dbReference type="Google" id="ProtNLM"/>
    </source>
</evidence>
<gene>
    <name evidence="1" type="ORF">GCM10011531_15290</name>
</gene>
<evidence type="ECO:0000313" key="1">
    <source>
        <dbReference type="EMBL" id="GFZ85179.1"/>
    </source>
</evidence>
<sequence length="180" mass="21395">MRTILVLLLSSLNLIAQDNDKIHYLDFVESYYSKETETPILIYDAINGKVVDSLYNVPSKYSWYKIAIIESEYGWFKIKNIQRLPDSYKNYNYENYWVKTSNFLISVDIFGENHIVYLYDEPTKKSNRIHKIDNFQQVNVIETKDLWSMVSFMVGKKKVTGWLSFKDQCAYPWTTCPKYD</sequence>
<dbReference type="Proteomes" id="UP000598120">
    <property type="component" value="Unassembled WGS sequence"/>
</dbReference>
<dbReference type="RefSeq" id="WP_188605768.1">
    <property type="nucleotide sequence ID" value="NZ_BMIC01000002.1"/>
</dbReference>
<name>A0A8J2TP17_9FLAO</name>
<reference evidence="1 2" key="1">
    <citation type="journal article" date="2014" name="Int. J. Syst. Evol. Microbiol.">
        <title>Complete genome sequence of Corynebacterium casei LMG S-19264T (=DSM 44701T), isolated from a smear-ripened cheese.</title>
        <authorList>
            <consortium name="US DOE Joint Genome Institute (JGI-PGF)"/>
            <person name="Walter F."/>
            <person name="Albersmeier A."/>
            <person name="Kalinowski J."/>
            <person name="Ruckert C."/>
        </authorList>
    </citation>
    <scope>NUCLEOTIDE SEQUENCE [LARGE SCALE GENOMIC DNA]</scope>
    <source>
        <strain evidence="1 2">CGMCC 1.15295</strain>
    </source>
</reference>
<comment type="caution">
    <text evidence="1">The sequence shown here is derived from an EMBL/GenBank/DDBJ whole genome shotgun (WGS) entry which is preliminary data.</text>
</comment>
<dbReference type="EMBL" id="BMIC01000002">
    <property type="protein sequence ID" value="GFZ85179.1"/>
    <property type="molecule type" value="Genomic_DNA"/>
</dbReference>
<accession>A0A8J2TP17</accession>
<evidence type="ECO:0000313" key="2">
    <source>
        <dbReference type="Proteomes" id="UP000598120"/>
    </source>
</evidence>
<organism evidence="1 2">
    <name type="scientific">Aquaticitalea lipolytica</name>
    <dbReference type="NCBI Taxonomy" id="1247562"/>
    <lineage>
        <taxon>Bacteria</taxon>
        <taxon>Pseudomonadati</taxon>
        <taxon>Bacteroidota</taxon>
        <taxon>Flavobacteriia</taxon>
        <taxon>Flavobacteriales</taxon>
        <taxon>Flavobacteriaceae</taxon>
        <taxon>Aquaticitalea</taxon>
    </lineage>
</organism>
<protein>
    <recommendedName>
        <fullName evidence="3">SH3 domain-containing protein</fullName>
    </recommendedName>
</protein>
<keyword evidence="2" id="KW-1185">Reference proteome</keyword>
<proteinExistence type="predicted"/>
<dbReference type="AlphaFoldDB" id="A0A8J2TP17"/>